<dbReference type="KEGG" id="mtun:MTUNDRAET4_0175.2"/>
<geneLocation type="plasmid" evidence="1 2">
    <name>3</name>
</geneLocation>
<dbReference type="Proteomes" id="UP000294360">
    <property type="component" value="Plasmid 3"/>
</dbReference>
<proteinExistence type="predicted"/>
<dbReference type="AlphaFoldDB" id="A0A4U8Z7U4"/>
<accession>A0A4U8Z7U4</accession>
<keyword evidence="1" id="KW-0614">Plasmid</keyword>
<evidence type="ECO:0000313" key="2">
    <source>
        <dbReference type="Proteomes" id="UP000294360"/>
    </source>
</evidence>
<evidence type="ECO:0000313" key="1">
    <source>
        <dbReference type="EMBL" id="VFU17654.1"/>
    </source>
</evidence>
<organism evidence="1 2">
    <name type="scientific">Methylocella tundrae</name>
    <dbReference type="NCBI Taxonomy" id="227605"/>
    <lineage>
        <taxon>Bacteria</taxon>
        <taxon>Pseudomonadati</taxon>
        <taxon>Pseudomonadota</taxon>
        <taxon>Alphaproteobacteria</taxon>
        <taxon>Hyphomicrobiales</taxon>
        <taxon>Beijerinckiaceae</taxon>
        <taxon>Methylocella</taxon>
    </lineage>
</organism>
<dbReference type="EMBL" id="LR536452">
    <property type="protein sequence ID" value="VFU17654.1"/>
    <property type="molecule type" value="Genomic_DNA"/>
</dbReference>
<gene>
    <name evidence="1" type="ORF">MTUNDRAET4_0175</name>
</gene>
<name>A0A4U8Z7U4_METTU</name>
<protein>
    <submittedName>
        <fullName evidence="1">Uncharacterized protein</fullName>
    </submittedName>
</protein>
<sequence>MGERKAQHGILDNEILIEDATRARERDFLKPGFSVADILGVVRS</sequence>
<reference evidence="1 2" key="1">
    <citation type="submission" date="2019-03" db="EMBL/GenBank/DDBJ databases">
        <authorList>
            <person name="Kox A.R. M."/>
        </authorList>
    </citation>
    <scope>NUCLEOTIDE SEQUENCE [LARGE SCALE GENOMIC DNA]</scope>
    <source>
        <strain evidence="1">MTUNDRAET4 annotated genome</strain>
        <plasmid evidence="2">3</plasmid>
    </source>
</reference>